<dbReference type="AlphaFoldDB" id="A0A371YIX5"/>
<name>A0A371YIX5_9GAMM</name>
<feature type="non-terminal residue" evidence="1">
    <location>
        <position position="1"/>
    </location>
</feature>
<evidence type="ECO:0008006" key="3">
    <source>
        <dbReference type="Google" id="ProtNLM"/>
    </source>
</evidence>
<dbReference type="InterPro" id="IPR018247">
    <property type="entry name" value="EF_Hand_1_Ca_BS"/>
</dbReference>
<evidence type="ECO:0000313" key="1">
    <source>
        <dbReference type="EMBL" id="RFC81386.1"/>
    </source>
</evidence>
<comment type="caution">
    <text evidence="1">The sequence shown here is derived from an EMBL/GenBank/DDBJ whole genome shotgun (WGS) entry which is preliminary data.</text>
</comment>
<dbReference type="Gene3D" id="1.10.238.10">
    <property type="entry name" value="EF-hand"/>
    <property type="match status" value="1"/>
</dbReference>
<organism evidence="1 2">
    <name type="scientific">Acinetobacter sichuanensis</name>
    <dbReference type="NCBI Taxonomy" id="2136183"/>
    <lineage>
        <taxon>Bacteria</taxon>
        <taxon>Pseudomonadati</taxon>
        <taxon>Pseudomonadota</taxon>
        <taxon>Gammaproteobacteria</taxon>
        <taxon>Moraxellales</taxon>
        <taxon>Moraxellaceae</taxon>
        <taxon>Acinetobacter</taxon>
    </lineage>
</organism>
<sequence length="196" mass="22615">VEQFVQYEQDRLVTLLKQRREMSLKQAHVRFNILDNNKDQKMTLSEFQESGVKTFESFDKNKDGILDQQDIQLAGNSSETHDGFRIKLPISMPMPSNVTEFIQQYGQGKDYVTLGDYFSARDKQYFSTDTNADRVVTEQEYVNEFTQRFDQNSASGKEKMKALSIAQFGLIAQGKKTIQANDIQNFAQKLNQEITQ</sequence>
<reference evidence="1 2" key="1">
    <citation type="submission" date="2018-08" db="EMBL/GenBank/DDBJ databases">
        <title>The draft genome of Acinetobacter sichuanensis strain WCHAc060041.</title>
        <authorList>
            <person name="Qin J."/>
            <person name="Feng Y."/>
            <person name="Zong Z."/>
        </authorList>
    </citation>
    <scope>NUCLEOTIDE SEQUENCE [LARGE SCALE GENOMIC DNA]</scope>
    <source>
        <strain evidence="1 2">WCHAc060041</strain>
    </source>
</reference>
<proteinExistence type="predicted"/>
<dbReference type="RefSeq" id="WP_107010249.1">
    <property type="nucleotide sequence ID" value="NZ_PYIX02000117.1"/>
</dbReference>
<dbReference type="SUPFAM" id="SSF47473">
    <property type="entry name" value="EF-hand"/>
    <property type="match status" value="1"/>
</dbReference>
<evidence type="ECO:0000313" key="2">
    <source>
        <dbReference type="Proteomes" id="UP000240957"/>
    </source>
</evidence>
<dbReference type="Proteomes" id="UP000240957">
    <property type="component" value="Unassembled WGS sequence"/>
</dbReference>
<dbReference type="PROSITE" id="PS00018">
    <property type="entry name" value="EF_HAND_1"/>
    <property type="match status" value="1"/>
</dbReference>
<protein>
    <recommendedName>
        <fullName evidence="3">EF-hand domain-containing protein</fullName>
    </recommendedName>
</protein>
<gene>
    <name evidence="1" type="ORF">C9E89_022160</name>
</gene>
<dbReference type="EMBL" id="PYIX02000117">
    <property type="protein sequence ID" value="RFC81386.1"/>
    <property type="molecule type" value="Genomic_DNA"/>
</dbReference>
<accession>A0A371YIX5</accession>
<dbReference type="InterPro" id="IPR011992">
    <property type="entry name" value="EF-hand-dom_pair"/>
</dbReference>